<feature type="domain" description="Transposase InsH N-terminal" evidence="1">
    <location>
        <begin position="40"/>
        <end position="118"/>
    </location>
</feature>
<reference evidence="2 3" key="1">
    <citation type="submission" date="2016-10" db="EMBL/GenBank/DDBJ databases">
        <authorList>
            <person name="Varghese N."/>
            <person name="Submissions S."/>
        </authorList>
    </citation>
    <scope>NUCLEOTIDE SEQUENCE [LARGE SCALE GENOMIC DNA]</scope>
    <source>
        <strain evidence="2 3">WG5</strain>
    </source>
</reference>
<evidence type="ECO:0000313" key="2">
    <source>
        <dbReference type="EMBL" id="SET14542.1"/>
    </source>
</evidence>
<evidence type="ECO:0000313" key="3">
    <source>
        <dbReference type="Proteomes" id="UP000198612"/>
    </source>
</evidence>
<dbReference type="RefSeq" id="WP_143064916.1">
    <property type="nucleotide sequence ID" value="NZ_FOHG01000030.1"/>
</dbReference>
<organism evidence="2 3">
    <name type="scientific">Halanaerobium congolense</name>
    <dbReference type="NCBI Taxonomy" id="54121"/>
    <lineage>
        <taxon>Bacteria</taxon>
        <taxon>Bacillati</taxon>
        <taxon>Bacillota</taxon>
        <taxon>Clostridia</taxon>
        <taxon>Halanaerobiales</taxon>
        <taxon>Halanaerobiaceae</taxon>
        <taxon>Halanaerobium</taxon>
    </lineage>
</organism>
<name>A0A1I0C6I7_9FIRM</name>
<dbReference type="Proteomes" id="UP000198612">
    <property type="component" value="Unassembled WGS sequence"/>
</dbReference>
<sequence>MFLSNSFQQISFFDKVHNMPKYLQNMLYNSWAHIFQEIIFPEINENRFEVLYSDKPSRPNSPVNVIIGALFLKEIFQLTDEQLLGSIFFDDRFQYALRLTSEERPPVSFNTFTNFRNRVYAYYNLTGIDLIQ</sequence>
<dbReference type="EMBL" id="FOHG01000030">
    <property type="protein sequence ID" value="SET14542.1"/>
    <property type="molecule type" value="Genomic_DNA"/>
</dbReference>
<dbReference type="InterPro" id="IPR008490">
    <property type="entry name" value="Transposase_InsH_N"/>
</dbReference>
<evidence type="ECO:0000259" key="1">
    <source>
        <dbReference type="Pfam" id="PF05598"/>
    </source>
</evidence>
<dbReference type="Pfam" id="PF05598">
    <property type="entry name" value="DUF772"/>
    <property type="match status" value="1"/>
</dbReference>
<gene>
    <name evidence="2" type="ORF">SAMN04515652_13032</name>
</gene>
<protein>
    <submittedName>
        <fullName evidence="2">Transposase domain</fullName>
    </submittedName>
</protein>
<feature type="non-terminal residue" evidence="2">
    <location>
        <position position="132"/>
    </location>
</feature>
<dbReference type="AlphaFoldDB" id="A0A1I0C6I7"/>
<accession>A0A1I0C6I7</accession>
<proteinExistence type="predicted"/>